<evidence type="ECO:0000313" key="12">
    <source>
        <dbReference type="Proteomes" id="UP001209083"/>
    </source>
</evidence>
<evidence type="ECO:0000256" key="7">
    <source>
        <dbReference type="ARBA" id="ARBA00022989"/>
    </source>
</evidence>
<keyword evidence="8 9" id="KW-0472">Membrane</keyword>
<feature type="domain" description="ABC transmembrane type-2" evidence="10">
    <location>
        <begin position="52"/>
        <end position="274"/>
    </location>
</feature>
<keyword evidence="12" id="KW-1185">Reference proteome</keyword>
<keyword evidence="3 9" id="KW-0813">Transport</keyword>
<feature type="transmembrane region" description="Helical" evidence="9">
    <location>
        <begin position="252"/>
        <end position="272"/>
    </location>
</feature>
<dbReference type="InterPro" id="IPR047817">
    <property type="entry name" value="ABC2_TM_bact-type"/>
</dbReference>
<comment type="caution">
    <text evidence="9">Lacks conserved residue(s) required for the propagation of feature annotation.</text>
</comment>
<feature type="transmembrane region" description="Helical" evidence="9">
    <location>
        <begin position="57"/>
        <end position="78"/>
    </location>
</feature>
<dbReference type="Pfam" id="PF01061">
    <property type="entry name" value="ABC2_membrane"/>
    <property type="match status" value="1"/>
</dbReference>
<dbReference type="EMBL" id="CP090958">
    <property type="protein sequence ID" value="WGW12276.1"/>
    <property type="molecule type" value="Genomic_DNA"/>
</dbReference>
<sequence>MSLADYAAQHQLRRVGARPTFPAYIRQVWARRAFIYSLARFRIQGDNERNRLGMAWVVLKPLLSAVVYGVVFGLLQAGNRPENFVQYLVVGVMMFEFFNHSMGQGSKSITKNTALVQSLAFPRMVLPLATAAQQALSFGPMVLVMLLINIVMGSPIQFDWLLLIPAFALYICFNTGVTLIAARLTVHFRDLDQLLPFISRIFFYTSGVFFDPQKILVDYPTALKVYDFQPLHEFMTIVRGLLVPGYDVPPMFWIYAACWSLILLAFGSIFFWEAEERYGRDD</sequence>
<comment type="subcellular location">
    <subcellularLocation>
        <location evidence="1">Cell inner membrane</location>
        <topology evidence="1">Multi-pass membrane protein</topology>
    </subcellularLocation>
    <subcellularLocation>
        <location evidence="9">Cell membrane</location>
        <topology evidence="9">Multi-pass membrane protein</topology>
    </subcellularLocation>
</comment>
<protein>
    <recommendedName>
        <fullName evidence="9">Transport permease protein</fullName>
    </recommendedName>
</protein>
<dbReference type="RefSeq" id="WP_349639075.1">
    <property type="nucleotide sequence ID" value="NZ_CP090958.1"/>
</dbReference>
<evidence type="ECO:0000313" key="11">
    <source>
        <dbReference type="EMBL" id="WGW12276.1"/>
    </source>
</evidence>
<organism evidence="11 12">
    <name type="scientific">Saxibacter everestensis</name>
    <dbReference type="NCBI Taxonomy" id="2909229"/>
    <lineage>
        <taxon>Bacteria</taxon>
        <taxon>Bacillati</taxon>
        <taxon>Actinomycetota</taxon>
        <taxon>Actinomycetes</taxon>
        <taxon>Micrococcales</taxon>
        <taxon>Brevibacteriaceae</taxon>
        <taxon>Saxibacter</taxon>
    </lineage>
</organism>
<keyword evidence="7 9" id="KW-1133">Transmembrane helix</keyword>
<feature type="transmembrane region" description="Helical" evidence="9">
    <location>
        <begin position="124"/>
        <end position="148"/>
    </location>
</feature>
<evidence type="ECO:0000256" key="5">
    <source>
        <dbReference type="ARBA" id="ARBA00022519"/>
    </source>
</evidence>
<feature type="transmembrane region" description="Helical" evidence="9">
    <location>
        <begin position="160"/>
        <end position="182"/>
    </location>
</feature>
<reference evidence="11 12" key="1">
    <citation type="submission" date="2023-05" db="EMBL/GenBank/DDBJ databases">
        <title>Lithophilousrod everest ZFBP1038 complete genpme.</title>
        <authorList>
            <person name="Tian M."/>
        </authorList>
    </citation>
    <scope>NUCLEOTIDE SEQUENCE [LARGE SCALE GENOMIC DNA]</scope>
    <source>
        <strain evidence="11 12">ZFBP1038</strain>
    </source>
</reference>
<evidence type="ECO:0000259" key="10">
    <source>
        <dbReference type="PROSITE" id="PS51012"/>
    </source>
</evidence>
<comment type="similarity">
    <text evidence="2 9">Belongs to the ABC-2 integral membrane protein family.</text>
</comment>
<name>A0ABY8QTZ1_9MICO</name>
<evidence type="ECO:0000256" key="3">
    <source>
        <dbReference type="ARBA" id="ARBA00022448"/>
    </source>
</evidence>
<evidence type="ECO:0000256" key="1">
    <source>
        <dbReference type="ARBA" id="ARBA00004429"/>
    </source>
</evidence>
<dbReference type="PROSITE" id="PS51012">
    <property type="entry name" value="ABC_TM2"/>
    <property type="match status" value="1"/>
</dbReference>
<evidence type="ECO:0000256" key="2">
    <source>
        <dbReference type="ARBA" id="ARBA00007783"/>
    </source>
</evidence>
<proteinExistence type="inferred from homology"/>
<evidence type="ECO:0000256" key="4">
    <source>
        <dbReference type="ARBA" id="ARBA00022475"/>
    </source>
</evidence>
<keyword evidence="5" id="KW-0997">Cell inner membrane</keyword>
<evidence type="ECO:0000256" key="9">
    <source>
        <dbReference type="RuleBase" id="RU361157"/>
    </source>
</evidence>
<accession>A0ABY8QTZ1</accession>
<evidence type="ECO:0000256" key="6">
    <source>
        <dbReference type="ARBA" id="ARBA00022692"/>
    </source>
</evidence>
<dbReference type="PANTHER" id="PTHR30413:SF8">
    <property type="entry name" value="TRANSPORT PERMEASE PROTEIN"/>
    <property type="match status" value="1"/>
</dbReference>
<dbReference type="InterPro" id="IPR013525">
    <property type="entry name" value="ABC2_TM"/>
</dbReference>
<keyword evidence="4 9" id="KW-1003">Cell membrane</keyword>
<keyword evidence="6 9" id="KW-0812">Transmembrane</keyword>
<evidence type="ECO:0000256" key="8">
    <source>
        <dbReference type="ARBA" id="ARBA00023136"/>
    </source>
</evidence>
<dbReference type="PANTHER" id="PTHR30413">
    <property type="entry name" value="INNER MEMBRANE TRANSPORT PERMEASE"/>
    <property type="match status" value="1"/>
</dbReference>
<gene>
    <name evidence="11" type="ORF">LWF01_00485</name>
</gene>
<dbReference type="Proteomes" id="UP001209083">
    <property type="component" value="Chromosome"/>
</dbReference>